<dbReference type="PANTHER" id="PTHR31424:SF6">
    <property type="match status" value="1"/>
</dbReference>
<evidence type="ECO:0000313" key="2">
    <source>
        <dbReference type="EMBL" id="GFO29433.1"/>
    </source>
</evidence>
<keyword evidence="3" id="KW-1185">Reference proteome</keyword>
<dbReference type="InterPro" id="IPR009689">
    <property type="entry name" value="DUF1280"/>
</dbReference>
<sequence>MKLTKHRKSSAETSASTKKQRSQHMETAREAIAGTSKEAAQTQHTHKLNRLTNPVRREVFKEAGLEGTVHIDKHHALAMKVAVGLTFSQQREMRRVLKGRGVKIAHEGAERKVVKELIGDDVTVTEMLFSSADDDLVEKPMVKLTNTSEKLTKLLESQRESLTWHDRAIPENEVWVKVGGDHGQGSLKFSLAVVNTKNPNSKDNNILIGMANIKDSRENMQIFFDPVRKQLGDVANLVWDGKTIKLFLFGDYDFLCKIYGISGANGRYPCLWCLTKKSDIQYNQGSQPERTLTSLSTDYQRFMEFGKGEKKERIVLQQLHSPTHVRHPIRCHTTISTLSAGDYKTTSHFA</sequence>
<name>A0AAV4CDE3_9GAST</name>
<proteinExistence type="predicted"/>
<organism evidence="2 3">
    <name type="scientific">Plakobranchus ocellatus</name>
    <dbReference type="NCBI Taxonomy" id="259542"/>
    <lineage>
        <taxon>Eukaryota</taxon>
        <taxon>Metazoa</taxon>
        <taxon>Spiralia</taxon>
        <taxon>Lophotrochozoa</taxon>
        <taxon>Mollusca</taxon>
        <taxon>Gastropoda</taxon>
        <taxon>Heterobranchia</taxon>
        <taxon>Euthyneura</taxon>
        <taxon>Panpulmonata</taxon>
        <taxon>Sacoglossa</taxon>
        <taxon>Placobranchoidea</taxon>
        <taxon>Plakobranchidae</taxon>
        <taxon>Plakobranchus</taxon>
    </lineage>
</organism>
<dbReference type="Pfam" id="PF06918">
    <property type="entry name" value="DUF1280"/>
    <property type="match status" value="1"/>
</dbReference>
<dbReference type="AlphaFoldDB" id="A0AAV4CDE3"/>
<gene>
    <name evidence="2" type="ORF">PoB_005593800</name>
</gene>
<evidence type="ECO:0000313" key="3">
    <source>
        <dbReference type="Proteomes" id="UP000735302"/>
    </source>
</evidence>
<protein>
    <submittedName>
        <fullName evidence="2">Amine oxidase</fullName>
    </submittedName>
</protein>
<dbReference type="EMBL" id="BLXT01006160">
    <property type="protein sequence ID" value="GFO29433.1"/>
    <property type="molecule type" value="Genomic_DNA"/>
</dbReference>
<dbReference type="Proteomes" id="UP000735302">
    <property type="component" value="Unassembled WGS sequence"/>
</dbReference>
<accession>A0AAV4CDE3</accession>
<comment type="caution">
    <text evidence="2">The sequence shown here is derived from an EMBL/GenBank/DDBJ whole genome shotgun (WGS) entry which is preliminary data.</text>
</comment>
<feature type="region of interest" description="Disordered" evidence="1">
    <location>
        <begin position="1"/>
        <end position="29"/>
    </location>
</feature>
<reference evidence="2 3" key="1">
    <citation type="journal article" date="2021" name="Elife">
        <title>Chloroplast acquisition without the gene transfer in kleptoplastic sea slugs, Plakobranchus ocellatus.</title>
        <authorList>
            <person name="Maeda T."/>
            <person name="Takahashi S."/>
            <person name="Yoshida T."/>
            <person name="Shimamura S."/>
            <person name="Takaki Y."/>
            <person name="Nagai Y."/>
            <person name="Toyoda A."/>
            <person name="Suzuki Y."/>
            <person name="Arimoto A."/>
            <person name="Ishii H."/>
            <person name="Satoh N."/>
            <person name="Nishiyama T."/>
            <person name="Hasebe M."/>
            <person name="Maruyama T."/>
            <person name="Minagawa J."/>
            <person name="Obokata J."/>
            <person name="Shigenobu S."/>
        </authorList>
    </citation>
    <scope>NUCLEOTIDE SEQUENCE [LARGE SCALE GENOMIC DNA]</scope>
</reference>
<evidence type="ECO:0000256" key="1">
    <source>
        <dbReference type="SAM" id="MobiDB-lite"/>
    </source>
</evidence>
<dbReference type="PANTHER" id="PTHR31424">
    <property type="entry name" value="PROTEIN CBG23806"/>
    <property type="match status" value="1"/>
</dbReference>